<evidence type="ECO:0000313" key="2">
    <source>
        <dbReference type="Proteomes" id="UP000051677"/>
    </source>
</evidence>
<dbReference type="EMBL" id="LKTM01000149">
    <property type="protein sequence ID" value="KQH78853.1"/>
    <property type="molecule type" value="Genomic_DNA"/>
</dbReference>
<evidence type="ECO:0000313" key="1">
    <source>
        <dbReference type="EMBL" id="KQH78853.1"/>
    </source>
</evidence>
<protein>
    <submittedName>
        <fullName evidence="1">Uncharacterized protein</fullName>
    </submittedName>
</protein>
<dbReference type="AlphaFoldDB" id="A0A0Q2QGB3"/>
<gene>
    <name evidence="1" type="ORF">AO501_07705</name>
</gene>
<proteinExistence type="predicted"/>
<organism evidence="1 2">
    <name type="scientific">Mycobacterium gordonae</name>
    <dbReference type="NCBI Taxonomy" id="1778"/>
    <lineage>
        <taxon>Bacteria</taxon>
        <taxon>Bacillati</taxon>
        <taxon>Actinomycetota</taxon>
        <taxon>Actinomycetes</taxon>
        <taxon>Mycobacteriales</taxon>
        <taxon>Mycobacteriaceae</taxon>
        <taxon>Mycobacterium</taxon>
    </lineage>
</organism>
<accession>A0A0Q2QGB3</accession>
<reference evidence="1 2" key="1">
    <citation type="submission" date="2015-10" db="EMBL/GenBank/DDBJ databases">
        <title>Mycobacterium gordonae draft genome assembly.</title>
        <authorList>
            <person name="Ustinova V."/>
            <person name="Smirnova T."/>
            <person name="Blagodatskikh K."/>
            <person name="Varlamov D."/>
            <person name="Larionova E."/>
            <person name="Chernousova L."/>
        </authorList>
    </citation>
    <scope>NUCLEOTIDE SEQUENCE [LARGE SCALE GENOMIC DNA]</scope>
    <source>
        <strain evidence="1 2">CTRI 14-8773</strain>
    </source>
</reference>
<name>A0A0Q2QGB3_MYCGO</name>
<comment type="caution">
    <text evidence="1">The sequence shown here is derived from an EMBL/GenBank/DDBJ whole genome shotgun (WGS) entry which is preliminary data.</text>
</comment>
<sequence length="88" mass="10330">MRKQLDTHTGPSGLQEQIMTIYKCDHCGKQVRPGEGYIHTTHEHGKYWAIHHRECADLTREYCIAVPEHWSDLLFAHRDMSERRKVSA</sequence>
<dbReference type="Proteomes" id="UP000051677">
    <property type="component" value="Unassembled WGS sequence"/>
</dbReference>